<dbReference type="AlphaFoldDB" id="A0A9K3D3J0"/>
<dbReference type="PANTHER" id="PTHR45923">
    <property type="entry name" value="PROTEIN SEY1"/>
    <property type="match status" value="1"/>
</dbReference>
<comment type="similarity">
    <text evidence="6">Belongs to the TRAFAC class dynamin-like GTPase superfamily. GB1/RHD3 GTPase family.</text>
</comment>
<dbReference type="GO" id="GO:0016320">
    <property type="term" value="P:endoplasmic reticulum membrane fusion"/>
    <property type="evidence" value="ECO:0007669"/>
    <property type="project" value="TreeGrafter"/>
</dbReference>
<feature type="non-terminal residue" evidence="8">
    <location>
        <position position="1"/>
    </location>
</feature>
<keyword evidence="3" id="KW-0256">Endoplasmic reticulum</keyword>
<dbReference type="InterPro" id="IPR030386">
    <property type="entry name" value="G_GB1_RHD3_dom"/>
</dbReference>
<name>A0A9K3D3J0_9EUKA</name>
<dbReference type="InterPro" id="IPR008803">
    <property type="entry name" value="RHD3/Sey1"/>
</dbReference>
<evidence type="ECO:0000313" key="8">
    <source>
        <dbReference type="EMBL" id="GIQ88126.1"/>
    </source>
</evidence>
<keyword evidence="1" id="KW-0547">Nucleotide-binding</keyword>
<comment type="caution">
    <text evidence="8">The sequence shown here is derived from an EMBL/GenBank/DDBJ whole genome shotgun (WGS) entry which is preliminary data.</text>
</comment>
<organism evidence="8 9">
    <name type="scientific">Kipferlia bialata</name>
    <dbReference type="NCBI Taxonomy" id="797122"/>
    <lineage>
        <taxon>Eukaryota</taxon>
        <taxon>Metamonada</taxon>
        <taxon>Carpediemonas-like organisms</taxon>
        <taxon>Kipferlia</taxon>
    </lineage>
</organism>
<dbReference type="PROSITE" id="PS51715">
    <property type="entry name" value="G_GB1_RHD3"/>
    <property type="match status" value="1"/>
</dbReference>
<evidence type="ECO:0000256" key="4">
    <source>
        <dbReference type="ARBA" id="ARBA00023134"/>
    </source>
</evidence>
<evidence type="ECO:0000256" key="5">
    <source>
        <dbReference type="ARBA" id="ARBA00023136"/>
    </source>
</evidence>
<reference evidence="8 9" key="1">
    <citation type="journal article" date="2018" name="PLoS ONE">
        <title>The draft genome of Kipferlia bialata reveals reductive genome evolution in fornicate parasites.</title>
        <authorList>
            <person name="Tanifuji G."/>
            <person name="Takabayashi S."/>
            <person name="Kume K."/>
            <person name="Takagi M."/>
            <person name="Nakayama T."/>
            <person name="Kamikawa R."/>
            <person name="Inagaki Y."/>
            <person name="Hashimoto T."/>
        </authorList>
    </citation>
    <scope>NUCLEOTIDE SEQUENCE [LARGE SCALE GENOMIC DNA]</scope>
    <source>
        <strain evidence="8">NY0173</strain>
    </source>
</reference>
<dbReference type="GO" id="GO:0005525">
    <property type="term" value="F:GTP binding"/>
    <property type="evidence" value="ECO:0007669"/>
    <property type="project" value="UniProtKB-KW"/>
</dbReference>
<gene>
    <name evidence="8" type="ORF">KIPB_010303</name>
</gene>
<dbReference type="Pfam" id="PF05879">
    <property type="entry name" value="RHD3_GTPase"/>
    <property type="match status" value="2"/>
</dbReference>
<sequence>NAIERKFALFNLALSECVIVNMWANDIGRHDASNYSLLRTVFDVHLQLFAHQNTKTLMLFVIRDFDSDAMPLETVVQTLTEDLEKIWASISKPEDYAAAQLSDFFDLDFTSLPHINDSFDLDFTSLPLIKYEAQMFDEQVLALRDRFTDKDHSQYIFKEEYSASRSVPVDGLSLYASGIWDVIQDNKDLDIPSQQEMLASLRCDELATECKELIDGFLNQARQTLNQCKRRVAFTPHLQAMVQSTVSIRSPDRRSRMPKGLALDLERKV</sequence>
<keyword evidence="2" id="KW-0378">Hydrolase</keyword>
<dbReference type="InterPro" id="IPR027417">
    <property type="entry name" value="P-loop_NTPase"/>
</dbReference>
<evidence type="ECO:0000256" key="3">
    <source>
        <dbReference type="ARBA" id="ARBA00022824"/>
    </source>
</evidence>
<dbReference type="GO" id="GO:0005783">
    <property type="term" value="C:endoplasmic reticulum"/>
    <property type="evidence" value="ECO:0007669"/>
    <property type="project" value="TreeGrafter"/>
</dbReference>
<evidence type="ECO:0000256" key="2">
    <source>
        <dbReference type="ARBA" id="ARBA00022801"/>
    </source>
</evidence>
<dbReference type="EMBL" id="BDIP01003791">
    <property type="protein sequence ID" value="GIQ88126.1"/>
    <property type="molecule type" value="Genomic_DNA"/>
</dbReference>
<evidence type="ECO:0000313" key="9">
    <source>
        <dbReference type="Proteomes" id="UP000265618"/>
    </source>
</evidence>
<dbReference type="SUPFAM" id="SSF52540">
    <property type="entry name" value="P-loop containing nucleoside triphosphate hydrolases"/>
    <property type="match status" value="1"/>
</dbReference>
<dbReference type="GO" id="GO:0003924">
    <property type="term" value="F:GTPase activity"/>
    <property type="evidence" value="ECO:0007669"/>
    <property type="project" value="TreeGrafter"/>
</dbReference>
<accession>A0A9K3D3J0</accession>
<feature type="domain" description="GB1/RHD3-type G" evidence="7">
    <location>
        <begin position="1"/>
        <end position="161"/>
    </location>
</feature>
<evidence type="ECO:0000259" key="7">
    <source>
        <dbReference type="PROSITE" id="PS51715"/>
    </source>
</evidence>
<keyword evidence="5" id="KW-0472">Membrane</keyword>
<dbReference type="OrthoDB" id="1597724at2759"/>
<dbReference type="Proteomes" id="UP000265618">
    <property type="component" value="Unassembled WGS sequence"/>
</dbReference>
<evidence type="ECO:0000256" key="6">
    <source>
        <dbReference type="PROSITE-ProRule" id="PRU01052"/>
    </source>
</evidence>
<evidence type="ECO:0000256" key="1">
    <source>
        <dbReference type="ARBA" id="ARBA00022741"/>
    </source>
</evidence>
<keyword evidence="4" id="KW-0342">GTP-binding</keyword>
<protein>
    <submittedName>
        <fullName evidence="8">Plant root hair defective 3 protein</fullName>
    </submittedName>
</protein>
<proteinExistence type="inferred from homology"/>
<keyword evidence="9" id="KW-1185">Reference proteome</keyword>
<dbReference type="PANTHER" id="PTHR45923:SF2">
    <property type="entry name" value="PROTEIN SEY1"/>
    <property type="match status" value="1"/>
</dbReference>